<dbReference type="KEGG" id="dan:26514721"/>
<reference evidence="1 2" key="1">
    <citation type="journal article" date="2007" name="Nature">
        <title>Evolution of genes and genomes on the Drosophila phylogeny.</title>
        <authorList>
            <consortium name="Drosophila 12 Genomes Consortium"/>
            <person name="Clark A.G."/>
            <person name="Eisen M.B."/>
            <person name="Smith D.R."/>
            <person name="Bergman C.M."/>
            <person name="Oliver B."/>
            <person name="Markow T.A."/>
            <person name="Kaufman T.C."/>
            <person name="Kellis M."/>
            <person name="Gelbart W."/>
            <person name="Iyer V.N."/>
            <person name="Pollard D.A."/>
            <person name="Sackton T.B."/>
            <person name="Larracuente A.M."/>
            <person name="Singh N.D."/>
            <person name="Abad J.P."/>
            <person name="Abt D.N."/>
            <person name="Adryan B."/>
            <person name="Aguade M."/>
            <person name="Akashi H."/>
            <person name="Anderson W.W."/>
            <person name="Aquadro C.F."/>
            <person name="Ardell D.H."/>
            <person name="Arguello R."/>
            <person name="Artieri C.G."/>
            <person name="Barbash D.A."/>
            <person name="Barker D."/>
            <person name="Barsanti P."/>
            <person name="Batterham P."/>
            <person name="Batzoglou S."/>
            <person name="Begun D."/>
            <person name="Bhutkar A."/>
            <person name="Blanco E."/>
            <person name="Bosak S.A."/>
            <person name="Bradley R.K."/>
            <person name="Brand A.D."/>
            <person name="Brent M.R."/>
            <person name="Brooks A.N."/>
            <person name="Brown R.H."/>
            <person name="Butlin R.K."/>
            <person name="Caggese C."/>
            <person name="Calvi B.R."/>
            <person name="Bernardo de Carvalho A."/>
            <person name="Caspi A."/>
            <person name="Castrezana S."/>
            <person name="Celniker S.E."/>
            <person name="Chang J.L."/>
            <person name="Chapple C."/>
            <person name="Chatterji S."/>
            <person name="Chinwalla A."/>
            <person name="Civetta A."/>
            <person name="Clifton S.W."/>
            <person name="Comeron J.M."/>
            <person name="Costello J.C."/>
            <person name="Coyne J.A."/>
            <person name="Daub J."/>
            <person name="David R.G."/>
            <person name="Delcher A.L."/>
            <person name="Delehaunty K."/>
            <person name="Do C.B."/>
            <person name="Ebling H."/>
            <person name="Edwards K."/>
            <person name="Eickbush T."/>
            <person name="Evans J.D."/>
            <person name="Filipski A."/>
            <person name="Findeiss S."/>
            <person name="Freyhult E."/>
            <person name="Fulton L."/>
            <person name="Fulton R."/>
            <person name="Garcia A.C."/>
            <person name="Gardiner A."/>
            <person name="Garfield D.A."/>
            <person name="Garvin B.E."/>
            <person name="Gibson G."/>
            <person name="Gilbert D."/>
            <person name="Gnerre S."/>
            <person name="Godfrey J."/>
            <person name="Good R."/>
            <person name="Gotea V."/>
            <person name="Gravely B."/>
            <person name="Greenberg A.J."/>
            <person name="Griffiths-Jones S."/>
            <person name="Gross S."/>
            <person name="Guigo R."/>
            <person name="Gustafson E.A."/>
            <person name="Haerty W."/>
            <person name="Hahn M.W."/>
            <person name="Halligan D.L."/>
            <person name="Halpern A.L."/>
            <person name="Halter G.M."/>
            <person name="Han M.V."/>
            <person name="Heger A."/>
            <person name="Hillier L."/>
            <person name="Hinrichs A.S."/>
            <person name="Holmes I."/>
            <person name="Hoskins R.A."/>
            <person name="Hubisz M.J."/>
            <person name="Hultmark D."/>
            <person name="Huntley M.A."/>
            <person name="Jaffe D.B."/>
            <person name="Jagadeeshan S."/>
            <person name="Jeck W.R."/>
            <person name="Johnson J."/>
            <person name="Jones C.D."/>
            <person name="Jordan W.C."/>
            <person name="Karpen G.H."/>
            <person name="Kataoka E."/>
            <person name="Keightley P.D."/>
            <person name="Kheradpour P."/>
            <person name="Kirkness E.F."/>
            <person name="Koerich L.B."/>
            <person name="Kristiansen K."/>
            <person name="Kudrna D."/>
            <person name="Kulathinal R.J."/>
            <person name="Kumar S."/>
            <person name="Kwok R."/>
            <person name="Lander E."/>
            <person name="Langley C.H."/>
            <person name="Lapoint R."/>
            <person name="Lazzaro B.P."/>
            <person name="Lee S.J."/>
            <person name="Levesque L."/>
            <person name="Li R."/>
            <person name="Lin C.F."/>
            <person name="Lin M.F."/>
            <person name="Lindblad-Toh K."/>
            <person name="Llopart A."/>
            <person name="Long M."/>
            <person name="Low L."/>
            <person name="Lozovsky E."/>
            <person name="Lu J."/>
            <person name="Luo M."/>
            <person name="Machado C.A."/>
            <person name="Makalowski W."/>
            <person name="Marzo M."/>
            <person name="Matsuda M."/>
            <person name="Matzkin L."/>
            <person name="McAllister B."/>
            <person name="McBride C.S."/>
            <person name="McKernan B."/>
            <person name="McKernan K."/>
            <person name="Mendez-Lago M."/>
            <person name="Minx P."/>
            <person name="Mollenhauer M.U."/>
            <person name="Montooth K."/>
            <person name="Mount S.M."/>
            <person name="Mu X."/>
            <person name="Myers E."/>
            <person name="Negre B."/>
            <person name="Newfeld S."/>
            <person name="Nielsen R."/>
            <person name="Noor M.A."/>
            <person name="O'Grady P."/>
            <person name="Pachter L."/>
            <person name="Papaceit M."/>
            <person name="Parisi M.J."/>
            <person name="Parisi M."/>
            <person name="Parts L."/>
            <person name="Pedersen J.S."/>
            <person name="Pesole G."/>
            <person name="Phillippy A.M."/>
            <person name="Ponting C.P."/>
            <person name="Pop M."/>
            <person name="Porcelli D."/>
            <person name="Powell J.R."/>
            <person name="Prohaska S."/>
            <person name="Pruitt K."/>
            <person name="Puig M."/>
            <person name="Quesneville H."/>
            <person name="Ram K.R."/>
            <person name="Rand D."/>
            <person name="Rasmussen M.D."/>
            <person name="Reed L.K."/>
            <person name="Reenan R."/>
            <person name="Reily A."/>
            <person name="Remington K.A."/>
            <person name="Rieger T.T."/>
            <person name="Ritchie M.G."/>
            <person name="Robin C."/>
            <person name="Rogers Y.H."/>
            <person name="Rohde C."/>
            <person name="Rozas J."/>
            <person name="Rubenfield M.J."/>
            <person name="Ruiz A."/>
            <person name="Russo S."/>
            <person name="Salzberg S.L."/>
            <person name="Sanchez-Gracia A."/>
            <person name="Saranga D.J."/>
            <person name="Sato H."/>
            <person name="Schaeffer S.W."/>
            <person name="Schatz M.C."/>
            <person name="Schlenke T."/>
            <person name="Schwartz R."/>
            <person name="Segarra C."/>
            <person name="Singh R.S."/>
            <person name="Sirot L."/>
            <person name="Sirota M."/>
            <person name="Sisneros N.B."/>
            <person name="Smith C.D."/>
            <person name="Smith T.F."/>
            <person name="Spieth J."/>
            <person name="Stage D.E."/>
            <person name="Stark A."/>
            <person name="Stephan W."/>
            <person name="Strausberg R.L."/>
            <person name="Strempel S."/>
            <person name="Sturgill D."/>
            <person name="Sutton G."/>
            <person name="Sutton G.G."/>
            <person name="Tao W."/>
            <person name="Teichmann S."/>
            <person name="Tobari Y.N."/>
            <person name="Tomimura Y."/>
            <person name="Tsolas J.M."/>
            <person name="Valente V.L."/>
            <person name="Venter E."/>
            <person name="Venter J.C."/>
            <person name="Vicario S."/>
            <person name="Vieira F.G."/>
            <person name="Vilella A.J."/>
            <person name="Villasante A."/>
            <person name="Walenz B."/>
            <person name="Wang J."/>
            <person name="Wasserman M."/>
            <person name="Watts T."/>
            <person name="Wilson D."/>
            <person name="Wilson R.K."/>
            <person name="Wing R.A."/>
            <person name="Wolfner M.F."/>
            <person name="Wong A."/>
            <person name="Wong G.K."/>
            <person name="Wu C.I."/>
            <person name="Wu G."/>
            <person name="Yamamoto D."/>
            <person name="Yang H.P."/>
            <person name="Yang S.P."/>
            <person name="Yorke J.A."/>
            <person name="Yoshida K."/>
            <person name="Zdobnov E."/>
            <person name="Zhang P."/>
            <person name="Zhang Y."/>
            <person name="Zimin A.V."/>
            <person name="Baldwin J."/>
            <person name="Abdouelleil A."/>
            <person name="Abdulkadir J."/>
            <person name="Abebe A."/>
            <person name="Abera B."/>
            <person name="Abreu J."/>
            <person name="Acer S.C."/>
            <person name="Aftuck L."/>
            <person name="Alexander A."/>
            <person name="An P."/>
            <person name="Anderson E."/>
            <person name="Anderson S."/>
            <person name="Arachi H."/>
            <person name="Azer M."/>
            <person name="Bachantsang P."/>
            <person name="Barry A."/>
            <person name="Bayul T."/>
            <person name="Berlin A."/>
            <person name="Bessette D."/>
            <person name="Bloom T."/>
            <person name="Blye J."/>
            <person name="Boguslavskiy L."/>
            <person name="Bonnet C."/>
            <person name="Boukhgalter B."/>
            <person name="Bourzgui I."/>
            <person name="Brown A."/>
            <person name="Cahill P."/>
            <person name="Channer S."/>
            <person name="Cheshatsang Y."/>
            <person name="Chuda L."/>
            <person name="Citroen M."/>
            <person name="Collymore A."/>
            <person name="Cooke P."/>
            <person name="Costello M."/>
            <person name="D'Aco K."/>
            <person name="Daza R."/>
            <person name="De Haan G."/>
            <person name="DeGray S."/>
            <person name="DeMaso C."/>
            <person name="Dhargay N."/>
            <person name="Dooley K."/>
            <person name="Dooley E."/>
            <person name="Doricent M."/>
            <person name="Dorje P."/>
            <person name="Dorjee K."/>
            <person name="Dupes A."/>
            <person name="Elong R."/>
            <person name="Falk J."/>
            <person name="Farina A."/>
            <person name="Faro S."/>
            <person name="Ferguson D."/>
            <person name="Fisher S."/>
            <person name="Foley C.D."/>
            <person name="Franke A."/>
            <person name="Friedrich D."/>
            <person name="Gadbois L."/>
            <person name="Gearin G."/>
            <person name="Gearin C.R."/>
            <person name="Giannoukos G."/>
            <person name="Goode T."/>
            <person name="Graham J."/>
            <person name="Grandbois E."/>
            <person name="Grewal S."/>
            <person name="Gyaltsen K."/>
            <person name="Hafez N."/>
            <person name="Hagos B."/>
            <person name="Hall J."/>
            <person name="Henson C."/>
            <person name="Hollinger A."/>
            <person name="Honan T."/>
            <person name="Huard M.D."/>
            <person name="Hughes L."/>
            <person name="Hurhula B."/>
            <person name="Husby M.E."/>
            <person name="Kamat A."/>
            <person name="Kanga B."/>
            <person name="Kashin S."/>
            <person name="Khazanovich D."/>
            <person name="Kisner P."/>
            <person name="Lance K."/>
            <person name="Lara M."/>
            <person name="Lee W."/>
            <person name="Lennon N."/>
            <person name="Letendre F."/>
            <person name="LeVine R."/>
            <person name="Lipovsky A."/>
            <person name="Liu X."/>
            <person name="Liu J."/>
            <person name="Liu S."/>
            <person name="Lokyitsang T."/>
            <person name="Lokyitsang Y."/>
            <person name="Lubonja R."/>
            <person name="Lui A."/>
            <person name="MacDonald P."/>
            <person name="Magnisalis V."/>
            <person name="Maru K."/>
            <person name="Matthews C."/>
            <person name="McCusker W."/>
            <person name="McDonough S."/>
            <person name="Mehta T."/>
            <person name="Meldrim J."/>
            <person name="Meneus L."/>
            <person name="Mihai O."/>
            <person name="Mihalev A."/>
            <person name="Mihova T."/>
            <person name="Mittelman R."/>
            <person name="Mlenga V."/>
            <person name="Montmayeur A."/>
            <person name="Mulrain L."/>
            <person name="Navidi A."/>
            <person name="Naylor J."/>
            <person name="Negash T."/>
            <person name="Nguyen T."/>
            <person name="Nguyen N."/>
            <person name="Nicol R."/>
            <person name="Norbu C."/>
            <person name="Norbu N."/>
            <person name="Novod N."/>
            <person name="O'Neill B."/>
            <person name="Osman S."/>
            <person name="Markiewicz E."/>
            <person name="Oyono O.L."/>
            <person name="Patti C."/>
            <person name="Phunkhang P."/>
            <person name="Pierre F."/>
            <person name="Priest M."/>
            <person name="Raghuraman S."/>
            <person name="Rege F."/>
            <person name="Reyes R."/>
            <person name="Rise C."/>
            <person name="Rogov P."/>
            <person name="Ross K."/>
            <person name="Ryan E."/>
            <person name="Settipalli S."/>
            <person name="Shea T."/>
            <person name="Sherpa N."/>
            <person name="Shi L."/>
            <person name="Shih D."/>
            <person name="Sparrow T."/>
            <person name="Spaulding J."/>
            <person name="Stalker J."/>
            <person name="Stange-Thomann N."/>
            <person name="Stavropoulos S."/>
            <person name="Stone C."/>
            <person name="Strader C."/>
            <person name="Tesfaye S."/>
            <person name="Thomson T."/>
            <person name="Thoulutsang Y."/>
            <person name="Thoulutsang D."/>
            <person name="Topham K."/>
            <person name="Topping I."/>
            <person name="Tsamla T."/>
            <person name="Vassiliev H."/>
            <person name="Vo A."/>
            <person name="Wangchuk T."/>
            <person name="Wangdi T."/>
            <person name="Weiand M."/>
            <person name="Wilkinson J."/>
            <person name="Wilson A."/>
            <person name="Yadav S."/>
            <person name="Young G."/>
            <person name="Yu Q."/>
            <person name="Zembek L."/>
            <person name="Zhong D."/>
            <person name="Zimmer A."/>
            <person name="Zwirko Z."/>
            <person name="Jaffe D.B."/>
            <person name="Alvarez P."/>
            <person name="Brockman W."/>
            <person name="Butler J."/>
            <person name="Chin C."/>
            <person name="Gnerre S."/>
            <person name="Grabherr M."/>
            <person name="Kleber M."/>
            <person name="Mauceli E."/>
            <person name="MacCallum I."/>
        </authorList>
    </citation>
    <scope>NUCLEOTIDE SEQUENCE [LARGE SCALE GENOMIC DNA]</scope>
    <source>
        <strain evidence="2">Tucson 14024-0371.13</strain>
    </source>
</reference>
<dbReference type="GeneID" id="26514721"/>
<proteinExistence type="predicted"/>
<sequence>MAPKLPKRSYTPLLRGRQVQGQQLAAALDEPAQPSPNSGLLQISHNNYEVQSQLLVRNRPTFPERDRSTATMLIILSNGGQRQVNFPLPRESCTVHDLLVRFGVRFNRNTTIIQCVDHNRDGIDFVVRVGFSVSRLLSQQVAAAGEPPHHSPVEQISTNNYAVHSHHIRTHRTRRAIAEGNGNLAKMLVLQASGEKRLITFTLPRVTCTVKDLLERVGVPFDSTTTLKCVEHRDPNVDFVVGVGFPGNESARQLRSRANESLAAIDYSSMTLDPEL</sequence>
<evidence type="ECO:0000313" key="1">
    <source>
        <dbReference type="EMBL" id="KPU78984.1"/>
    </source>
</evidence>
<dbReference type="OrthoDB" id="8068508at2759"/>
<dbReference type="Proteomes" id="UP000007801">
    <property type="component" value="Unassembled WGS sequence"/>
</dbReference>
<keyword evidence="2" id="KW-1185">Reference proteome</keyword>
<dbReference type="STRING" id="7217.A0A0P8ZWG8"/>
<protein>
    <submittedName>
        <fullName evidence="1">Uncharacterized protein</fullName>
    </submittedName>
</protein>
<evidence type="ECO:0000313" key="2">
    <source>
        <dbReference type="Proteomes" id="UP000007801"/>
    </source>
</evidence>
<gene>
    <name evidence="1" type="primary">Dana\GF27312</name>
    <name evidence="1" type="ORF">GF27312</name>
</gene>
<organism evidence="1 2">
    <name type="scientific">Drosophila ananassae</name>
    <name type="common">Fruit fly</name>
    <dbReference type="NCBI Taxonomy" id="7217"/>
    <lineage>
        <taxon>Eukaryota</taxon>
        <taxon>Metazoa</taxon>
        <taxon>Ecdysozoa</taxon>
        <taxon>Arthropoda</taxon>
        <taxon>Hexapoda</taxon>
        <taxon>Insecta</taxon>
        <taxon>Pterygota</taxon>
        <taxon>Neoptera</taxon>
        <taxon>Endopterygota</taxon>
        <taxon>Diptera</taxon>
        <taxon>Brachycera</taxon>
        <taxon>Muscomorpha</taxon>
        <taxon>Ephydroidea</taxon>
        <taxon>Drosophilidae</taxon>
        <taxon>Drosophila</taxon>
        <taxon>Sophophora</taxon>
    </lineage>
</organism>
<dbReference type="AlphaFoldDB" id="A0A0P8ZWG8"/>
<accession>A0A0P8ZWG8</accession>
<dbReference type="EMBL" id="CH902618">
    <property type="protein sequence ID" value="KPU78984.1"/>
    <property type="molecule type" value="Genomic_DNA"/>
</dbReference>
<dbReference type="InParanoid" id="A0A0P8ZWG8"/>
<name>A0A0P8ZWG8_DROAN</name>